<reference evidence="1" key="1">
    <citation type="submission" date="2021-06" db="EMBL/GenBank/DDBJ databases">
        <authorList>
            <person name="Hodson N. C."/>
            <person name="Mongue J. A."/>
            <person name="Jaron S. K."/>
        </authorList>
    </citation>
    <scope>NUCLEOTIDE SEQUENCE</scope>
</reference>
<proteinExistence type="predicted"/>
<dbReference type="EMBL" id="CAJVCH010065703">
    <property type="protein sequence ID" value="CAG7719918.1"/>
    <property type="molecule type" value="Genomic_DNA"/>
</dbReference>
<gene>
    <name evidence="1" type="ORF">AFUS01_LOCUS9217</name>
</gene>
<name>A0A8J2K5W3_9HEXA</name>
<evidence type="ECO:0000313" key="2">
    <source>
        <dbReference type="Proteomes" id="UP000708208"/>
    </source>
</evidence>
<organism evidence="1 2">
    <name type="scientific">Allacma fusca</name>
    <dbReference type="NCBI Taxonomy" id="39272"/>
    <lineage>
        <taxon>Eukaryota</taxon>
        <taxon>Metazoa</taxon>
        <taxon>Ecdysozoa</taxon>
        <taxon>Arthropoda</taxon>
        <taxon>Hexapoda</taxon>
        <taxon>Collembola</taxon>
        <taxon>Symphypleona</taxon>
        <taxon>Sminthuridae</taxon>
        <taxon>Allacma</taxon>
    </lineage>
</organism>
<protein>
    <submittedName>
        <fullName evidence="1">Uncharacterized protein</fullName>
    </submittedName>
</protein>
<sequence>MAVRGGGGGGRRGQGGRSNQLLDYVNCWDRYCHGVDMSSGTVLWKDRGNVRIIGALDFYPWVPRWPTALRGVLGVGC</sequence>
<keyword evidence="2" id="KW-1185">Reference proteome</keyword>
<comment type="caution">
    <text evidence="1">The sequence shown here is derived from an EMBL/GenBank/DDBJ whole genome shotgun (WGS) entry which is preliminary data.</text>
</comment>
<evidence type="ECO:0000313" key="1">
    <source>
        <dbReference type="EMBL" id="CAG7719918.1"/>
    </source>
</evidence>
<dbReference type="AlphaFoldDB" id="A0A8J2K5W3"/>
<accession>A0A8J2K5W3</accession>
<dbReference type="Proteomes" id="UP000708208">
    <property type="component" value="Unassembled WGS sequence"/>
</dbReference>